<dbReference type="Gene3D" id="3.90.1150.10">
    <property type="entry name" value="Aspartate Aminotransferase, domain 1"/>
    <property type="match status" value="1"/>
</dbReference>
<name>A0A8K0GTB4_9ROSA</name>
<accession>A0A8K0GTB4</accession>
<keyword evidence="1" id="KW-0663">Pyridoxal phosphate</keyword>
<evidence type="ECO:0000313" key="5">
    <source>
        <dbReference type="Proteomes" id="UP000796880"/>
    </source>
</evidence>
<sequence>MELEKPIMITQAARTSRAPEPINISNTTSTSSSSTEIESSSSSFYNLCSSTRYESFRKLENYLPKTHRSAGLKLSWLRSQIIGGDVEFDSPFGRRRITYADHTASGRSLRYIESFIINNVLPFYGNTHTCASHVGQQTTKMVHEATKYIKKCLGGAEDDALLFCGSGTTAAIKRLQEVMGIAVPSILRERVIKSLSNEERWVVFVGPYEHHSNLLSWRQSLAEVVEIGLDDNGLLDLEALKLELEKYKDSNRPLLGSFSACSNVTGIYSDTRGIAQLLHQYGGFACFDFAASGPYVEIDMRCGKNDGYDAIFLSPHKFLGGPGTPGALLMSKALYLLRSSPPSTCGGGTIDYVNGFNDKDTLYVDNIEERENGGTPQIIQTIRAALAFWVKEYIGYEVIVKQEHVYAERALKRLLPIENIWVLGSTSAKRQAILSFIIYSTTNSSSLADLRNGFDGKISIRDEEKIKKERLYIWAETGNNRDKPLDGHFVAALLNDLFGIQARGGCACAGPYGHDLLNIDESHSHAYRSAILKGYKGAKPGWTRVSFPYYMSDEEFEFILCALEFIAIYGQRFLPLYHFDLTAGSWIHKKKAMKNLVRNSNCNIDVLALANGTNAVMNIDHEKSEEFNNGDDKLTGLVGKFALYMDSAIQIARLLPKFPSQRRLQEEEDLNFLHFRV</sequence>
<feature type="region of interest" description="Disordered" evidence="2">
    <location>
        <begin position="11"/>
        <end position="37"/>
    </location>
</feature>
<dbReference type="AlphaFoldDB" id="A0A8K0GTB4"/>
<dbReference type="PANTHER" id="PTHR43586:SF8">
    <property type="entry name" value="CYSTEINE DESULFURASE 1, CHLOROPLASTIC"/>
    <property type="match status" value="1"/>
</dbReference>
<organism evidence="4 5">
    <name type="scientific">Rhamnella rubrinervis</name>
    <dbReference type="NCBI Taxonomy" id="2594499"/>
    <lineage>
        <taxon>Eukaryota</taxon>
        <taxon>Viridiplantae</taxon>
        <taxon>Streptophyta</taxon>
        <taxon>Embryophyta</taxon>
        <taxon>Tracheophyta</taxon>
        <taxon>Spermatophyta</taxon>
        <taxon>Magnoliopsida</taxon>
        <taxon>eudicotyledons</taxon>
        <taxon>Gunneridae</taxon>
        <taxon>Pentapetalae</taxon>
        <taxon>rosids</taxon>
        <taxon>fabids</taxon>
        <taxon>Rosales</taxon>
        <taxon>Rhamnaceae</taxon>
        <taxon>rhamnoid group</taxon>
        <taxon>Rhamneae</taxon>
        <taxon>Rhamnella</taxon>
    </lineage>
</organism>
<dbReference type="EMBL" id="VOIH02000008">
    <property type="protein sequence ID" value="KAF3440577.1"/>
    <property type="molecule type" value="Genomic_DNA"/>
</dbReference>
<dbReference type="SUPFAM" id="SSF53383">
    <property type="entry name" value="PLP-dependent transferases"/>
    <property type="match status" value="1"/>
</dbReference>
<proteinExistence type="predicted"/>
<dbReference type="InterPro" id="IPR015421">
    <property type="entry name" value="PyrdxlP-dep_Trfase_major"/>
</dbReference>
<dbReference type="Proteomes" id="UP000796880">
    <property type="component" value="Unassembled WGS sequence"/>
</dbReference>
<evidence type="ECO:0000256" key="2">
    <source>
        <dbReference type="SAM" id="MobiDB-lite"/>
    </source>
</evidence>
<reference evidence="4" key="1">
    <citation type="submission" date="2020-03" db="EMBL/GenBank/DDBJ databases">
        <title>A high-quality chromosome-level genome assembly of a woody plant with both climbing and erect habits, Rhamnella rubrinervis.</title>
        <authorList>
            <person name="Lu Z."/>
            <person name="Yang Y."/>
            <person name="Zhu X."/>
            <person name="Sun Y."/>
        </authorList>
    </citation>
    <scope>NUCLEOTIDE SEQUENCE</scope>
    <source>
        <strain evidence="4">BYM</strain>
        <tissue evidence="4">Leaf</tissue>
    </source>
</reference>
<dbReference type="InterPro" id="IPR015422">
    <property type="entry name" value="PyrdxlP-dep_Trfase_small"/>
</dbReference>
<dbReference type="PANTHER" id="PTHR43586">
    <property type="entry name" value="CYSTEINE DESULFURASE"/>
    <property type="match status" value="1"/>
</dbReference>
<feature type="compositionally biased region" description="Low complexity" evidence="2">
    <location>
        <begin position="23"/>
        <end position="37"/>
    </location>
</feature>
<dbReference type="InterPro" id="IPR000192">
    <property type="entry name" value="Aminotrans_V_dom"/>
</dbReference>
<dbReference type="Pfam" id="PF00266">
    <property type="entry name" value="Aminotran_5"/>
    <property type="match status" value="1"/>
</dbReference>
<gene>
    <name evidence="4" type="ORF">FNV43_RR18861</name>
</gene>
<feature type="domain" description="Aminotransferase class V" evidence="3">
    <location>
        <begin position="121"/>
        <end position="439"/>
    </location>
</feature>
<dbReference type="InterPro" id="IPR015424">
    <property type="entry name" value="PyrdxlP-dep_Trfase"/>
</dbReference>
<evidence type="ECO:0000313" key="4">
    <source>
        <dbReference type="EMBL" id="KAF3440577.1"/>
    </source>
</evidence>
<dbReference type="Gene3D" id="3.40.640.10">
    <property type="entry name" value="Type I PLP-dependent aspartate aminotransferase-like (Major domain)"/>
    <property type="match status" value="1"/>
</dbReference>
<evidence type="ECO:0000259" key="3">
    <source>
        <dbReference type="Pfam" id="PF00266"/>
    </source>
</evidence>
<keyword evidence="5" id="KW-1185">Reference proteome</keyword>
<comment type="caution">
    <text evidence="4">The sequence shown here is derived from an EMBL/GenBank/DDBJ whole genome shotgun (WGS) entry which is preliminary data.</text>
</comment>
<protein>
    <recommendedName>
        <fullName evidence="3">Aminotransferase class V domain-containing protein</fullName>
    </recommendedName>
</protein>
<dbReference type="OrthoDB" id="420046at2759"/>
<evidence type="ECO:0000256" key="1">
    <source>
        <dbReference type="ARBA" id="ARBA00022898"/>
    </source>
</evidence>